<evidence type="ECO:0000313" key="9">
    <source>
        <dbReference type="EMBL" id="NYI07222.1"/>
    </source>
</evidence>
<keyword evidence="3 5" id="KW-0808">Transferase</keyword>
<dbReference type="PANTHER" id="PTHR43095">
    <property type="entry name" value="SUGAR KINASE"/>
    <property type="match status" value="1"/>
</dbReference>
<feature type="region of interest" description="Disordered" evidence="6">
    <location>
        <begin position="1"/>
        <end position="47"/>
    </location>
</feature>
<dbReference type="InterPro" id="IPR050406">
    <property type="entry name" value="FGGY_Carb_Kinase"/>
</dbReference>
<evidence type="ECO:0000256" key="1">
    <source>
        <dbReference type="ARBA" id="ARBA00009156"/>
    </source>
</evidence>
<evidence type="ECO:0000256" key="3">
    <source>
        <dbReference type="ARBA" id="ARBA00022679"/>
    </source>
</evidence>
<dbReference type="GO" id="GO:0004856">
    <property type="term" value="F:D-xylulokinase activity"/>
    <property type="evidence" value="ECO:0007669"/>
    <property type="project" value="UniProtKB-EC"/>
</dbReference>
<keyword evidence="4 5" id="KW-0418">Kinase</keyword>
<evidence type="ECO:0000256" key="5">
    <source>
        <dbReference type="RuleBase" id="RU003733"/>
    </source>
</evidence>
<keyword evidence="2" id="KW-0859">Xylose metabolism</keyword>
<dbReference type="AlphaFoldDB" id="A0A853AA17"/>
<dbReference type="GO" id="GO:0042732">
    <property type="term" value="P:D-xylose metabolic process"/>
    <property type="evidence" value="ECO:0007669"/>
    <property type="project" value="UniProtKB-KW"/>
</dbReference>
<dbReference type="Gene3D" id="3.30.420.40">
    <property type="match status" value="2"/>
</dbReference>
<evidence type="ECO:0000256" key="6">
    <source>
        <dbReference type="SAM" id="MobiDB-lite"/>
    </source>
</evidence>
<proteinExistence type="inferred from homology"/>
<organism evidence="9 10">
    <name type="scientific">Allostreptomyces psammosilenae</name>
    <dbReference type="NCBI Taxonomy" id="1892865"/>
    <lineage>
        <taxon>Bacteria</taxon>
        <taxon>Bacillati</taxon>
        <taxon>Actinomycetota</taxon>
        <taxon>Actinomycetes</taxon>
        <taxon>Kitasatosporales</taxon>
        <taxon>Streptomycetaceae</taxon>
        <taxon>Allostreptomyces</taxon>
    </lineage>
</organism>
<dbReference type="PANTHER" id="PTHR43095:SF5">
    <property type="entry name" value="XYLULOSE KINASE"/>
    <property type="match status" value="1"/>
</dbReference>
<evidence type="ECO:0000256" key="2">
    <source>
        <dbReference type="ARBA" id="ARBA00022629"/>
    </source>
</evidence>
<keyword evidence="10" id="KW-1185">Reference proteome</keyword>
<dbReference type="InterPro" id="IPR000577">
    <property type="entry name" value="Carb_kinase_FGGY"/>
</dbReference>
<dbReference type="InterPro" id="IPR018483">
    <property type="entry name" value="Carb_kinase_FGGY_CS"/>
</dbReference>
<evidence type="ECO:0000259" key="8">
    <source>
        <dbReference type="Pfam" id="PF02782"/>
    </source>
</evidence>
<comment type="caution">
    <text evidence="9">The sequence shown here is derived from an EMBL/GenBank/DDBJ whole genome shotgun (WGS) entry which is preliminary data.</text>
</comment>
<evidence type="ECO:0000259" key="7">
    <source>
        <dbReference type="Pfam" id="PF00370"/>
    </source>
</evidence>
<sequence length="532" mass="55076">MSEHHEERRDGAGGTGTGGDGGAGSDGTGGGTAGGDGGRGRGGPPALLGIDLGTSGLKALLLAEDGTVLGEESAGYAVHAPAPGQAETDPEHWWAATRDAVGRLRRRLPHVRVRGLCVDGQMHGLVLTDAHGTPTRPAICWPDQRAGKDLAAWAALPEAARARLANPLTPGMYGPLLAWATRADAAAVHAARWALLPKDWLRHRLTDRAATDPSDASATLLWDVPADDWHTEAVEAAGVDPGLLPPVAASGARAGELTRRAAEALGLAPGLPVAVGAGDTPAALLGTGLGPDGAQLTVGSGAQLVRRLPRLPEPGTPPAPPRTHLYRTADPHGWYEMAALQNAGIALDWARRLLGASWEELYATADPRRRPPGAEGVVFLPQLTGERTGPGGARGTWTGMGLSTTRDHLLQAALEGVAYALLDVARDLRGGCPPSLLVAGGGTRDPRMRRLLADVLGATLHRVDTASASAAGAALLAADAAGLPRPPLDAVTGRAAAPEEPSHWRERRAAGHARYRRYRRLLEEAEPAPAPH</sequence>
<dbReference type="PIRSF" id="PIRSF000538">
    <property type="entry name" value="GlpK"/>
    <property type="match status" value="1"/>
</dbReference>
<dbReference type="EC" id="2.7.1.17" evidence="9"/>
<evidence type="ECO:0000313" key="10">
    <source>
        <dbReference type="Proteomes" id="UP000567795"/>
    </source>
</evidence>
<feature type="compositionally biased region" description="Gly residues" evidence="6">
    <location>
        <begin position="12"/>
        <end position="43"/>
    </location>
</feature>
<dbReference type="Proteomes" id="UP000567795">
    <property type="component" value="Unassembled WGS sequence"/>
</dbReference>
<dbReference type="Pfam" id="PF00370">
    <property type="entry name" value="FGGY_N"/>
    <property type="match status" value="1"/>
</dbReference>
<dbReference type="Pfam" id="PF02782">
    <property type="entry name" value="FGGY_C"/>
    <property type="match status" value="1"/>
</dbReference>
<dbReference type="SUPFAM" id="SSF53067">
    <property type="entry name" value="Actin-like ATPase domain"/>
    <property type="match status" value="2"/>
</dbReference>
<feature type="compositionally biased region" description="Basic and acidic residues" evidence="6">
    <location>
        <begin position="1"/>
        <end position="11"/>
    </location>
</feature>
<reference evidence="9 10" key="1">
    <citation type="submission" date="2020-07" db="EMBL/GenBank/DDBJ databases">
        <title>Sequencing the genomes of 1000 actinobacteria strains.</title>
        <authorList>
            <person name="Klenk H.-P."/>
        </authorList>
    </citation>
    <scope>NUCLEOTIDE SEQUENCE [LARGE SCALE GENOMIC DNA]</scope>
    <source>
        <strain evidence="9 10">DSM 42178</strain>
    </source>
</reference>
<protein>
    <submittedName>
        <fullName evidence="9">Xylulokinase</fullName>
        <ecNumber evidence="9">2.7.1.17</ecNumber>
    </submittedName>
</protein>
<comment type="similarity">
    <text evidence="1 5">Belongs to the FGGY kinase family.</text>
</comment>
<dbReference type="InterPro" id="IPR018485">
    <property type="entry name" value="FGGY_C"/>
</dbReference>
<accession>A0A853AA17</accession>
<keyword evidence="2" id="KW-0119">Carbohydrate metabolism</keyword>
<dbReference type="InterPro" id="IPR018484">
    <property type="entry name" value="FGGY_N"/>
</dbReference>
<dbReference type="InterPro" id="IPR043129">
    <property type="entry name" value="ATPase_NBD"/>
</dbReference>
<dbReference type="PROSITE" id="PS00445">
    <property type="entry name" value="FGGY_KINASES_2"/>
    <property type="match status" value="1"/>
</dbReference>
<dbReference type="RefSeq" id="WP_179815672.1">
    <property type="nucleotide sequence ID" value="NZ_JACBZD010000001.1"/>
</dbReference>
<feature type="domain" description="Carbohydrate kinase FGGY N-terminal" evidence="7">
    <location>
        <begin position="47"/>
        <end position="286"/>
    </location>
</feature>
<gene>
    <name evidence="9" type="ORF">FHU37_004165</name>
</gene>
<dbReference type="EMBL" id="JACBZD010000001">
    <property type="protein sequence ID" value="NYI07222.1"/>
    <property type="molecule type" value="Genomic_DNA"/>
</dbReference>
<feature type="domain" description="Carbohydrate kinase FGGY C-terminal" evidence="8">
    <location>
        <begin position="323"/>
        <end position="480"/>
    </location>
</feature>
<evidence type="ECO:0000256" key="4">
    <source>
        <dbReference type="ARBA" id="ARBA00022777"/>
    </source>
</evidence>
<name>A0A853AA17_9ACTN</name>
<dbReference type="CDD" id="cd07808">
    <property type="entry name" value="ASKHA_NBD_FGGY_EcXK-like"/>
    <property type="match status" value="1"/>
</dbReference>